<dbReference type="InterPro" id="IPR051939">
    <property type="entry name" value="Glycosyltr_41/O-GlcNAc_trsf"/>
</dbReference>
<evidence type="ECO:0000256" key="2">
    <source>
        <dbReference type="ARBA" id="ARBA00005386"/>
    </source>
</evidence>
<evidence type="ECO:0000256" key="1">
    <source>
        <dbReference type="ARBA" id="ARBA00004922"/>
    </source>
</evidence>
<name>A0A437REA5_9BURK</name>
<dbReference type="SMART" id="SM00028">
    <property type="entry name" value="TPR"/>
    <property type="match status" value="5"/>
</dbReference>
<organism evidence="10 11">
    <name type="scientific">Rubrivivax rivuli</name>
    <dbReference type="NCBI Taxonomy" id="1862385"/>
    <lineage>
        <taxon>Bacteria</taxon>
        <taxon>Pseudomonadati</taxon>
        <taxon>Pseudomonadota</taxon>
        <taxon>Betaproteobacteria</taxon>
        <taxon>Burkholderiales</taxon>
        <taxon>Sphaerotilaceae</taxon>
        <taxon>Rubrivivax</taxon>
    </lineage>
</organism>
<dbReference type="Gene3D" id="1.25.40.10">
    <property type="entry name" value="Tetratricopeptide repeat domain"/>
    <property type="match status" value="3"/>
</dbReference>
<dbReference type="GO" id="GO:0097363">
    <property type="term" value="F:protein O-acetylglucosaminyltransferase activity"/>
    <property type="evidence" value="ECO:0007669"/>
    <property type="project" value="UniProtKB-EC"/>
</dbReference>
<dbReference type="EMBL" id="SACR01000004">
    <property type="protein sequence ID" value="RVU45096.1"/>
    <property type="molecule type" value="Genomic_DNA"/>
</dbReference>
<evidence type="ECO:0000259" key="9">
    <source>
        <dbReference type="Pfam" id="PF13844"/>
    </source>
</evidence>
<evidence type="ECO:0000256" key="8">
    <source>
        <dbReference type="PROSITE-ProRule" id="PRU00339"/>
    </source>
</evidence>
<keyword evidence="5" id="KW-0808">Transferase</keyword>
<evidence type="ECO:0000313" key="10">
    <source>
        <dbReference type="EMBL" id="RVU45096.1"/>
    </source>
</evidence>
<dbReference type="PANTHER" id="PTHR44835:SF1">
    <property type="entry name" value="PROTEIN O-GLCNAC TRANSFERASE"/>
    <property type="match status" value="1"/>
</dbReference>
<dbReference type="EC" id="2.4.1.255" evidence="3"/>
<dbReference type="PANTHER" id="PTHR44835">
    <property type="entry name" value="UDP-N-ACETYLGLUCOSAMINE--PEPTIDE N-ACETYLGLUCOSAMINYLTRANSFERASE SPINDLY-RELATED"/>
    <property type="match status" value="1"/>
</dbReference>
<dbReference type="Pfam" id="PF13432">
    <property type="entry name" value="TPR_16"/>
    <property type="match status" value="1"/>
</dbReference>
<comment type="caution">
    <text evidence="10">The sequence shown here is derived from an EMBL/GenBank/DDBJ whole genome shotgun (WGS) entry which is preliminary data.</text>
</comment>
<accession>A0A437REA5</accession>
<evidence type="ECO:0000313" key="11">
    <source>
        <dbReference type="Proteomes" id="UP000285575"/>
    </source>
</evidence>
<comment type="similarity">
    <text evidence="2">Belongs to the glycosyltransferase 41 family. O-GlcNAc transferase subfamily.</text>
</comment>
<keyword evidence="4" id="KW-0328">Glycosyltransferase</keyword>
<proteinExistence type="inferred from homology"/>
<evidence type="ECO:0000256" key="3">
    <source>
        <dbReference type="ARBA" id="ARBA00011970"/>
    </source>
</evidence>
<dbReference type="AlphaFoldDB" id="A0A437REA5"/>
<dbReference type="RefSeq" id="WP_128229162.1">
    <property type="nucleotide sequence ID" value="NZ_SACR01000004.1"/>
</dbReference>
<feature type="domain" description="O-GlcNAc transferase C-terminal" evidence="9">
    <location>
        <begin position="570"/>
        <end position="742"/>
    </location>
</feature>
<feature type="repeat" description="TPR" evidence="8">
    <location>
        <begin position="120"/>
        <end position="153"/>
    </location>
</feature>
<sequence>MDAVAAGQGPVHDAVHAQRHALAAARQRMELGDLIGGCELANALLQHGPEIFEAHLLLAMAHVQLGQAAPALAHAQRATRLRMGDAQAWWVLGRAHKLLHDLPEAVAAYRQALRLQPALAEAHVSLGVALRHGGDIEGAIACHEAALALKPGLAAARANLAYARAAQAEQALQRSGDAVARDEIGPDPAHIEEARAAAALAPGDAQLHFNLGLLLRRARRRDEAIEAFNRALGAAPARVDICLHLGHELAAAGFGVAAVQLYERWLAQGPRPSPPAVLRALAHQLTREGRAGEAVALAEQALAQEPEPSGWLQLCHSHQQGRRLEAALAAGRQAIALSGGRWAMHSVPLMVANYLLEDPHELAALHAAAGAALQAELASGPARAGARVARRPQAAAPGAAPRLRVGLVTADFFDHSVAFFMAPLLQHHDRSRFELVVYYNRGWGDDTTETLRGWAGRWVACEHLGDAALVQRIRDDGIDVLIDLSGHTLGGRLPVFAAGAAPLQMSYLGYPTVSGVRGMHRRVSDAVIDPGDQPDIGSDRPLVLPRSMFCYRPPASPPVLPDSGASGRGVRFGSFNNVAKLSDRSLALWAQVLQAVPASTLLLKGASAADAATRADIEAFFAARGIGAERLQMRPRTARRDEHLALYGEVDIALDSFPYNGATTTCEALWMGVPVISLCGRTHPSRMGASLLRAAGQGEWVCQTEAAFVSRAVALAADGAARAAWRAQARAQLQASELLDEAGFVAAFQLALEQAWAEQAQALPR</sequence>
<keyword evidence="6" id="KW-0677">Repeat</keyword>
<evidence type="ECO:0000256" key="6">
    <source>
        <dbReference type="ARBA" id="ARBA00022737"/>
    </source>
</evidence>
<dbReference type="Gene3D" id="3.40.50.2000">
    <property type="entry name" value="Glycogen Phosphorylase B"/>
    <property type="match status" value="1"/>
</dbReference>
<dbReference type="PROSITE" id="PS50005">
    <property type="entry name" value="TPR"/>
    <property type="match status" value="3"/>
</dbReference>
<dbReference type="OrthoDB" id="101857at2"/>
<dbReference type="SUPFAM" id="SSF48452">
    <property type="entry name" value="TPR-like"/>
    <property type="match status" value="2"/>
</dbReference>
<dbReference type="Pfam" id="PF13844">
    <property type="entry name" value="Glyco_transf_41"/>
    <property type="match status" value="2"/>
</dbReference>
<evidence type="ECO:0000256" key="4">
    <source>
        <dbReference type="ARBA" id="ARBA00022676"/>
    </source>
</evidence>
<feature type="domain" description="O-GlcNAc transferase C-terminal" evidence="9">
    <location>
        <begin position="400"/>
        <end position="549"/>
    </location>
</feature>
<reference evidence="10 11" key="1">
    <citation type="submission" date="2019-01" db="EMBL/GenBank/DDBJ databases">
        <authorList>
            <person name="Chen W.-M."/>
        </authorList>
    </citation>
    <scope>NUCLEOTIDE SEQUENCE [LARGE SCALE GENOMIC DNA]</scope>
    <source>
        <strain evidence="10 11">KYPY4</strain>
    </source>
</reference>
<gene>
    <name evidence="10" type="ORF">EOE66_13125</name>
</gene>
<keyword evidence="11" id="KW-1185">Reference proteome</keyword>
<dbReference type="InterPro" id="IPR011990">
    <property type="entry name" value="TPR-like_helical_dom_sf"/>
</dbReference>
<evidence type="ECO:0000256" key="5">
    <source>
        <dbReference type="ARBA" id="ARBA00022679"/>
    </source>
</evidence>
<dbReference type="Gene3D" id="3.40.50.11380">
    <property type="match status" value="1"/>
</dbReference>
<evidence type="ECO:0000256" key="7">
    <source>
        <dbReference type="ARBA" id="ARBA00022803"/>
    </source>
</evidence>
<dbReference type="Pfam" id="PF13414">
    <property type="entry name" value="TPR_11"/>
    <property type="match status" value="1"/>
</dbReference>
<comment type="pathway">
    <text evidence="1">Protein modification; protein glycosylation.</text>
</comment>
<dbReference type="Proteomes" id="UP000285575">
    <property type="component" value="Unassembled WGS sequence"/>
</dbReference>
<dbReference type="InterPro" id="IPR029489">
    <property type="entry name" value="OGT/SEC/SPY_C"/>
</dbReference>
<feature type="repeat" description="TPR" evidence="8">
    <location>
        <begin position="205"/>
        <end position="238"/>
    </location>
</feature>
<keyword evidence="7 8" id="KW-0802">TPR repeat</keyword>
<dbReference type="InterPro" id="IPR019734">
    <property type="entry name" value="TPR_rpt"/>
</dbReference>
<protein>
    <recommendedName>
        <fullName evidence="3">protein O-GlcNAc transferase</fullName>
        <ecNumber evidence="3">2.4.1.255</ecNumber>
    </recommendedName>
</protein>
<feature type="repeat" description="TPR" evidence="8">
    <location>
        <begin position="86"/>
        <end position="119"/>
    </location>
</feature>